<dbReference type="OrthoDB" id="9810303at2"/>
<dbReference type="eggNOG" id="COG0463">
    <property type="taxonomic scope" value="Bacteria"/>
</dbReference>
<keyword evidence="3" id="KW-0808">Transferase</keyword>
<dbReference type="RefSeq" id="WP_013169339.1">
    <property type="nucleotide sequence ID" value="NC_014218.1"/>
</dbReference>
<dbReference type="Pfam" id="PF00535">
    <property type="entry name" value="Glycos_transf_2"/>
    <property type="match status" value="1"/>
</dbReference>
<dbReference type="KEGG" id="ahe:Arch_0076"/>
<dbReference type="CAZy" id="GT2">
    <property type="family name" value="Glycosyltransferase Family 2"/>
</dbReference>
<dbReference type="EMBL" id="CP002045">
    <property type="protein sequence ID" value="ADH91841.1"/>
    <property type="molecule type" value="Genomic_DNA"/>
</dbReference>
<dbReference type="AlphaFoldDB" id="D7BLP2"/>
<dbReference type="Proteomes" id="UP000000376">
    <property type="component" value="Chromosome"/>
</dbReference>
<dbReference type="STRING" id="644284.Arch_0076"/>
<comment type="similarity">
    <text evidence="1">Belongs to the glycosyltransferase 2 family.</text>
</comment>
<dbReference type="InterPro" id="IPR029044">
    <property type="entry name" value="Nucleotide-diphossugar_trans"/>
</dbReference>
<dbReference type="InterPro" id="IPR050256">
    <property type="entry name" value="Glycosyltransferase_2"/>
</dbReference>
<keyword evidence="4" id="KW-1185">Reference proteome</keyword>
<feature type="domain" description="Glycosyltransferase 2-like" evidence="2">
    <location>
        <begin position="13"/>
        <end position="170"/>
    </location>
</feature>
<evidence type="ECO:0000256" key="1">
    <source>
        <dbReference type="ARBA" id="ARBA00006739"/>
    </source>
</evidence>
<evidence type="ECO:0000313" key="3">
    <source>
        <dbReference type="EMBL" id="ADH91841.1"/>
    </source>
</evidence>
<evidence type="ECO:0000259" key="2">
    <source>
        <dbReference type="Pfam" id="PF00535"/>
    </source>
</evidence>
<dbReference type="GO" id="GO:0016740">
    <property type="term" value="F:transferase activity"/>
    <property type="evidence" value="ECO:0007669"/>
    <property type="project" value="UniProtKB-KW"/>
</dbReference>
<dbReference type="PANTHER" id="PTHR48090:SF7">
    <property type="entry name" value="RFBJ PROTEIN"/>
    <property type="match status" value="1"/>
</dbReference>
<dbReference type="HOGENOM" id="CLU_033536_7_4_11"/>
<sequence length="242" mass="26008">MEGKALTHNELLVIIPAWNEEKSITDVIHAITTHVPFADCIVVNDGSRDATATVAAQAGAAVLDLPINLGVGGAMRAGFRYAVRKGYTYAVQVDADGQHDPRYIAQMLTEAQQGADVIIGARFAGVGTYTASGPRWWAMVVMSKIMSRLAKVKLTDVTSGFKLYSRRALEFYSENYPAEYLGDTIEALVLGIKSGLVVKQIGVEMHARTAGTPSHSPIKAAIYLVRATLALGIALMSRSRKA</sequence>
<protein>
    <submittedName>
        <fullName evidence="3">Glycosyl transferase family 2</fullName>
    </submittedName>
</protein>
<dbReference type="InterPro" id="IPR001173">
    <property type="entry name" value="Glyco_trans_2-like"/>
</dbReference>
<dbReference type="SUPFAM" id="SSF53448">
    <property type="entry name" value="Nucleotide-diphospho-sugar transferases"/>
    <property type="match status" value="1"/>
</dbReference>
<dbReference type="PANTHER" id="PTHR48090">
    <property type="entry name" value="UNDECAPRENYL-PHOSPHATE 4-DEOXY-4-FORMAMIDO-L-ARABINOSE TRANSFERASE-RELATED"/>
    <property type="match status" value="1"/>
</dbReference>
<dbReference type="Gene3D" id="3.90.550.10">
    <property type="entry name" value="Spore Coat Polysaccharide Biosynthesis Protein SpsA, Chain A"/>
    <property type="match status" value="1"/>
</dbReference>
<reference evidence="3 4" key="1">
    <citation type="journal article" date="2010" name="Stand. Genomic Sci.">
        <title>Complete genome sequence of Arcanobacterium haemolyticum type strain (11018).</title>
        <authorList>
            <person name="Yasawong M."/>
            <person name="Teshima H."/>
            <person name="Lapidus A."/>
            <person name="Nolan M."/>
            <person name="Lucas S."/>
            <person name="Glavina Del Rio T."/>
            <person name="Tice H."/>
            <person name="Cheng J."/>
            <person name="Bruce D."/>
            <person name="Detter C."/>
            <person name="Tapia R."/>
            <person name="Han C."/>
            <person name="Goodwin L."/>
            <person name="Pitluck S."/>
            <person name="Liolios K."/>
            <person name="Ivanova N."/>
            <person name="Mavromatis K."/>
            <person name="Mikhailova N."/>
            <person name="Pati A."/>
            <person name="Chen A."/>
            <person name="Palaniappan K."/>
            <person name="Land M."/>
            <person name="Hauser L."/>
            <person name="Chang Y."/>
            <person name="Jeffries C."/>
            <person name="Rohde M."/>
            <person name="Sikorski J."/>
            <person name="Pukall R."/>
            <person name="Goker M."/>
            <person name="Woyke T."/>
            <person name="Bristow J."/>
            <person name="Eisen J."/>
            <person name="Markowitz V."/>
            <person name="Hugenholtz P."/>
            <person name="Kyrpides N."/>
            <person name="Klenk H."/>
        </authorList>
    </citation>
    <scope>NUCLEOTIDE SEQUENCE [LARGE SCALE GENOMIC DNA]</scope>
    <source>
        <strain evidence="4">ATCC 9345 / DSM 20595 / CCUG 17215 / LMG 16163 / NBRC 15585 / NCTC 8452 / 11018</strain>
    </source>
</reference>
<gene>
    <name evidence="3" type="ordered locus">Arch_0076</name>
</gene>
<organism evidence="3 4">
    <name type="scientific">Arcanobacterium haemolyticum (strain ATCC 9345 / DSM 20595 / CCM 5947 / CCUG 17215 / LMG 16163 / NBRC 15585 / NCTC 8452 / 11018)</name>
    <dbReference type="NCBI Taxonomy" id="644284"/>
    <lineage>
        <taxon>Bacteria</taxon>
        <taxon>Bacillati</taxon>
        <taxon>Actinomycetota</taxon>
        <taxon>Actinomycetes</taxon>
        <taxon>Actinomycetales</taxon>
        <taxon>Actinomycetaceae</taxon>
        <taxon>Arcanobacterium</taxon>
    </lineage>
</organism>
<dbReference type="CDD" id="cd04179">
    <property type="entry name" value="DPM_DPG-synthase_like"/>
    <property type="match status" value="1"/>
</dbReference>
<evidence type="ECO:0000313" key="4">
    <source>
        <dbReference type="Proteomes" id="UP000000376"/>
    </source>
</evidence>
<accession>D7BLP2</accession>
<proteinExistence type="inferred from homology"/>
<name>D7BLP2_ARCHD</name>